<reference evidence="2 3" key="1">
    <citation type="journal article" date="2008" name="Nature">
        <title>The genome of Laccaria bicolor provides insights into mycorrhizal symbiosis.</title>
        <authorList>
            <person name="Martin F."/>
            <person name="Aerts A."/>
            <person name="Ahren D."/>
            <person name="Brun A."/>
            <person name="Danchin E.G.J."/>
            <person name="Duchaussoy F."/>
            <person name="Gibon J."/>
            <person name="Kohler A."/>
            <person name="Lindquist E."/>
            <person name="Pereda V."/>
            <person name="Salamov A."/>
            <person name="Shapiro H.J."/>
            <person name="Wuyts J."/>
            <person name="Blaudez D."/>
            <person name="Buee M."/>
            <person name="Brokstein P."/>
            <person name="Canbaeck B."/>
            <person name="Cohen D."/>
            <person name="Courty P.E."/>
            <person name="Coutinho P.M."/>
            <person name="Delaruelle C."/>
            <person name="Detter J.C."/>
            <person name="Deveau A."/>
            <person name="DiFazio S."/>
            <person name="Duplessis S."/>
            <person name="Fraissinet-Tachet L."/>
            <person name="Lucic E."/>
            <person name="Frey-Klett P."/>
            <person name="Fourrey C."/>
            <person name="Feussner I."/>
            <person name="Gay G."/>
            <person name="Grimwood J."/>
            <person name="Hoegger P.J."/>
            <person name="Jain P."/>
            <person name="Kilaru S."/>
            <person name="Labbe J."/>
            <person name="Lin Y.C."/>
            <person name="Legue V."/>
            <person name="Le Tacon F."/>
            <person name="Marmeisse R."/>
            <person name="Melayah D."/>
            <person name="Montanini B."/>
            <person name="Muratet M."/>
            <person name="Nehls U."/>
            <person name="Niculita-Hirzel H."/>
            <person name="Oudot-Le Secq M.P."/>
            <person name="Peter M."/>
            <person name="Quesneville H."/>
            <person name="Rajashekar B."/>
            <person name="Reich M."/>
            <person name="Rouhier N."/>
            <person name="Schmutz J."/>
            <person name="Yin T."/>
            <person name="Chalot M."/>
            <person name="Henrissat B."/>
            <person name="Kuees U."/>
            <person name="Lucas S."/>
            <person name="Van de Peer Y."/>
            <person name="Podila G.K."/>
            <person name="Polle A."/>
            <person name="Pukkila P.J."/>
            <person name="Richardson P.M."/>
            <person name="Rouze P."/>
            <person name="Sanders I.R."/>
            <person name="Stajich J.E."/>
            <person name="Tunlid A."/>
            <person name="Tuskan G."/>
            <person name="Grigoriev I.V."/>
        </authorList>
    </citation>
    <scope>NUCLEOTIDE SEQUENCE [LARGE SCALE GENOMIC DNA]</scope>
    <source>
        <strain evidence="3">S238N-H82 / ATCC MYA-4686</strain>
    </source>
</reference>
<keyword evidence="1" id="KW-0732">Signal</keyword>
<evidence type="ECO:0000313" key="2">
    <source>
        <dbReference type="EMBL" id="EDR13580.1"/>
    </source>
</evidence>
<organism evidence="3">
    <name type="scientific">Laccaria bicolor (strain S238N-H82 / ATCC MYA-4686)</name>
    <name type="common">Bicoloured deceiver</name>
    <name type="synonym">Laccaria laccata var. bicolor</name>
    <dbReference type="NCBI Taxonomy" id="486041"/>
    <lineage>
        <taxon>Eukaryota</taxon>
        <taxon>Fungi</taxon>
        <taxon>Dikarya</taxon>
        <taxon>Basidiomycota</taxon>
        <taxon>Agaricomycotina</taxon>
        <taxon>Agaricomycetes</taxon>
        <taxon>Agaricomycetidae</taxon>
        <taxon>Agaricales</taxon>
        <taxon>Agaricineae</taxon>
        <taxon>Hydnangiaceae</taxon>
        <taxon>Laccaria</taxon>
    </lineage>
</organism>
<keyword evidence="3" id="KW-1185">Reference proteome</keyword>
<feature type="signal peptide" evidence="1">
    <location>
        <begin position="1"/>
        <end position="21"/>
    </location>
</feature>
<evidence type="ECO:0000256" key="1">
    <source>
        <dbReference type="SAM" id="SignalP"/>
    </source>
</evidence>
<feature type="chain" id="PRO_5002746957" evidence="1">
    <location>
        <begin position="22"/>
        <end position="174"/>
    </location>
</feature>
<dbReference type="AlphaFoldDB" id="B0CWX1"/>
<dbReference type="EMBL" id="DS547093">
    <property type="protein sequence ID" value="EDR13580.1"/>
    <property type="molecule type" value="Genomic_DNA"/>
</dbReference>
<name>B0CWX1_LACBS</name>
<evidence type="ECO:0000313" key="3">
    <source>
        <dbReference type="Proteomes" id="UP000001194"/>
    </source>
</evidence>
<protein>
    <submittedName>
        <fullName evidence="2">Predicted protein</fullName>
    </submittedName>
</protein>
<sequence length="174" mass="18775">MLVFSLLSSLILVSAVGFASASDICTYTSRSCIGSYGCCYGIAQNTCCYWPSNYGWSVKFQNMPTTSTWLGKTFGDSVCSTQTGGIGSSSGAACASVYNGPTYLAWKSANWNAGTGARRDLETRDNSTCVQPNAIGFTTEDGKEHLVKVPEGKFDEVNEWVKTDDFSKLLELKD</sequence>
<dbReference type="GeneID" id="6071460"/>
<dbReference type="RefSeq" id="XP_001876078.1">
    <property type="nucleotide sequence ID" value="XM_001876043.1"/>
</dbReference>
<proteinExistence type="predicted"/>
<accession>B0CWX1</accession>
<dbReference type="OrthoDB" id="2961306at2759"/>
<dbReference type="Proteomes" id="UP000001194">
    <property type="component" value="Unassembled WGS sequence"/>
</dbReference>
<gene>
    <name evidence="2" type="ORF">LACBIDRAFT_322608</name>
</gene>
<dbReference type="InParanoid" id="B0CWX1"/>
<dbReference type="KEGG" id="lbc:LACBIDRAFT_322608"/>
<dbReference type="HOGENOM" id="CLU_115925_0_0_1"/>